<keyword evidence="13" id="KW-1185">Reference proteome</keyword>
<comment type="subcellular location">
    <subcellularLocation>
        <location evidence="1">Endoplasmic reticulum membrane</location>
        <topology evidence="1">Single-pass membrane protein</topology>
    </subcellularLocation>
</comment>
<dbReference type="GO" id="GO:0005789">
    <property type="term" value="C:endoplasmic reticulum membrane"/>
    <property type="evidence" value="ECO:0007669"/>
    <property type="project" value="UniProtKB-SubCell"/>
</dbReference>
<evidence type="ECO:0000256" key="4">
    <source>
        <dbReference type="ARBA" id="ARBA00022729"/>
    </source>
</evidence>
<keyword evidence="6 10" id="KW-1133">Transmembrane helix</keyword>
<dbReference type="SUPFAM" id="SSF53187">
    <property type="entry name" value="Zn-dependent exopeptidases"/>
    <property type="match status" value="1"/>
</dbReference>
<evidence type="ECO:0000256" key="6">
    <source>
        <dbReference type="ARBA" id="ARBA00022989"/>
    </source>
</evidence>
<evidence type="ECO:0000256" key="10">
    <source>
        <dbReference type="SAM" id="Phobius"/>
    </source>
</evidence>
<evidence type="ECO:0000313" key="13">
    <source>
        <dbReference type="Proteomes" id="UP001186944"/>
    </source>
</evidence>
<evidence type="ECO:0000313" key="12">
    <source>
        <dbReference type="EMBL" id="KAK3096731.1"/>
    </source>
</evidence>
<dbReference type="InterPro" id="IPR018247">
    <property type="entry name" value="EF_Hand_1_Ca_BS"/>
</dbReference>
<evidence type="ECO:0000256" key="8">
    <source>
        <dbReference type="ARBA" id="ARBA00023180"/>
    </source>
</evidence>
<evidence type="ECO:0000256" key="3">
    <source>
        <dbReference type="ARBA" id="ARBA00022692"/>
    </source>
</evidence>
<dbReference type="PANTHER" id="PTHR31826">
    <property type="entry name" value="NICALIN"/>
    <property type="match status" value="1"/>
</dbReference>
<evidence type="ECO:0000256" key="1">
    <source>
        <dbReference type="ARBA" id="ARBA00004389"/>
    </source>
</evidence>
<sequence length="484" mass="53964">MEARPVDAKMITRRCIVARLQEISISKYRDLVQENAGALLILIPADLGSISTSDAKHLQTLERELLLLAEETSMPVYFALETEELAQIYSDIHSGNAGDQAATAVQALMSGATANGFQMVIAGSQAKALGEFQITNVQGHLSGYGIEEQLPTVAFVAHYDAFGIATGLAEGADSNGSGVIALLELARLFSKLYTNSRTHAKYNLVFLLSGGGKFNYQGTKRWIEDNLDSQDTNLLSDVAYVVCLDTIGQSDNLYLHVSKPPKEDSAGNVFLQNLREIIGSYYPQLKFEMVHKKINLADDILAWEHERFSIKRLPAFTLSHLESHKSPDRETVLDTRSKVDVKKLRRNIHIVAEAVARHIYNISSRGDVQLFSKTLDVQEELVSAWLHHLTEKSRAAQLLHKDHKLLNNLEETLNRYLKDVKRSTLKADKRDPEFIFYDGAEYTMSAYNVKPAIFDLFLALGIIGYLALVYLAVQVKESFTIGDD</sequence>
<dbReference type="AlphaFoldDB" id="A0AA88Y347"/>
<dbReference type="CDD" id="cd03882">
    <property type="entry name" value="M28_nicalin_like"/>
    <property type="match status" value="1"/>
</dbReference>
<evidence type="ECO:0000256" key="7">
    <source>
        <dbReference type="ARBA" id="ARBA00023136"/>
    </source>
</evidence>
<dbReference type="InterPro" id="IPR007484">
    <property type="entry name" value="Peptidase_M28"/>
</dbReference>
<organism evidence="12 13">
    <name type="scientific">Pinctada imbricata</name>
    <name type="common">Atlantic pearl-oyster</name>
    <name type="synonym">Pinctada martensii</name>
    <dbReference type="NCBI Taxonomy" id="66713"/>
    <lineage>
        <taxon>Eukaryota</taxon>
        <taxon>Metazoa</taxon>
        <taxon>Spiralia</taxon>
        <taxon>Lophotrochozoa</taxon>
        <taxon>Mollusca</taxon>
        <taxon>Bivalvia</taxon>
        <taxon>Autobranchia</taxon>
        <taxon>Pteriomorphia</taxon>
        <taxon>Pterioida</taxon>
        <taxon>Pterioidea</taxon>
        <taxon>Pteriidae</taxon>
        <taxon>Pinctada</taxon>
    </lineage>
</organism>
<dbReference type="Proteomes" id="UP001186944">
    <property type="component" value="Unassembled WGS sequence"/>
</dbReference>
<comment type="similarity">
    <text evidence="2">Belongs to the nicastrin family.</text>
</comment>
<dbReference type="GO" id="GO:0009966">
    <property type="term" value="P:regulation of signal transduction"/>
    <property type="evidence" value="ECO:0007669"/>
    <property type="project" value="InterPro"/>
</dbReference>
<evidence type="ECO:0000256" key="5">
    <source>
        <dbReference type="ARBA" id="ARBA00022824"/>
    </source>
</evidence>
<evidence type="ECO:0000256" key="2">
    <source>
        <dbReference type="ARBA" id="ARBA00007717"/>
    </source>
</evidence>
<feature type="domain" description="Peptidase M28" evidence="11">
    <location>
        <begin position="152"/>
        <end position="352"/>
    </location>
</feature>
<gene>
    <name evidence="12" type="ORF">FSP39_002763</name>
</gene>
<comment type="caution">
    <text evidence="12">The sequence shown here is derived from an EMBL/GenBank/DDBJ whole genome shotgun (WGS) entry which is preliminary data.</text>
</comment>
<feature type="transmembrane region" description="Helical" evidence="10">
    <location>
        <begin position="452"/>
        <end position="473"/>
    </location>
</feature>
<protein>
    <recommendedName>
        <fullName evidence="9">BOS complex subunit NCLN</fullName>
    </recommendedName>
</protein>
<dbReference type="FunFam" id="3.40.630.10:FF:000021">
    <property type="entry name" value="Nicalin"/>
    <property type="match status" value="1"/>
</dbReference>
<proteinExistence type="inferred from homology"/>
<dbReference type="InterPro" id="IPR016574">
    <property type="entry name" value="Nicalin"/>
</dbReference>
<reference evidence="12" key="1">
    <citation type="submission" date="2019-08" db="EMBL/GenBank/DDBJ databases">
        <title>The improved chromosome-level genome for the pearl oyster Pinctada fucata martensii using PacBio sequencing and Hi-C.</title>
        <authorList>
            <person name="Zheng Z."/>
        </authorList>
    </citation>
    <scope>NUCLEOTIDE SEQUENCE</scope>
    <source>
        <strain evidence="12">ZZ-2019</strain>
        <tissue evidence="12">Adductor muscle</tissue>
    </source>
</reference>
<dbReference type="Pfam" id="PF04389">
    <property type="entry name" value="Peptidase_M28"/>
    <property type="match status" value="1"/>
</dbReference>
<dbReference type="EMBL" id="VSWD01000007">
    <property type="protein sequence ID" value="KAK3096731.1"/>
    <property type="molecule type" value="Genomic_DNA"/>
</dbReference>
<name>A0AA88Y347_PINIB</name>
<keyword evidence="8" id="KW-0325">Glycoprotein</keyword>
<evidence type="ECO:0000256" key="9">
    <source>
        <dbReference type="ARBA" id="ARBA00034873"/>
    </source>
</evidence>
<keyword evidence="7 10" id="KW-0472">Membrane</keyword>
<evidence type="ECO:0000259" key="11">
    <source>
        <dbReference type="Pfam" id="PF04389"/>
    </source>
</evidence>
<dbReference type="Gene3D" id="3.40.630.10">
    <property type="entry name" value="Zn peptidases"/>
    <property type="match status" value="1"/>
</dbReference>
<keyword evidence="5" id="KW-0256">Endoplasmic reticulum</keyword>
<accession>A0AA88Y347</accession>
<keyword evidence="4" id="KW-0732">Signal</keyword>
<dbReference type="PROSITE" id="PS00018">
    <property type="entry name" value="EF_HAND_1"/>
    <property type="match status" value="1"/>
</dbReference>
<keyword evidence="3 10" id="KW-0812">Transmembrane</keyword>